<dbReference type="Proteomes" id="UP000295075">
    <property type="component" value="Unassembled WGS sequence"/>
</dbReference>
<dbReference type="PRINTS" id="PR00038">
    <property type="entry name" value="HTHLUXR"/>
</dbReference>
<dbReference type="GO" id="GO:0006355">
    <property type="term" value="P:regulation of DNA-templated transcription"/>
    <property type="evidence" value="ECO:0007669"/>
    <property type="project" value="InterPro"/>
</dbReference>
<comment type="caution">
    <text evidence="5">The sequence shown here is derived from an EMBL/GenBank/DDBJ whole genome shotgun (WGS) entry which is preliminary data.</text>
</comment>
<keyword evidence="1" id="KW-0805">Transcription regulation</keyword>
<evidence type="ECO:0000313" key="6">
    <source>
        <dbReference type="Proteomes" id="UP000295075"/>
    </source>
</evidence>
<dbReference type="PANTHER" id="PTHR44688">
    <property type="entry name" value="DNA-BINDING TRANSCRIPTIONAL ACTIVATOR DEVR_DOSR"/>
    <property type="match status" value="1"/>
</dbReference>
<keyword evidence="2" id="KW-0238">DNA-binding</keyword>
<dbReference type="InterPro" id="IPR036388">
    <property type="entry name" value="WH-like_DNA-bd_sf"/>
</dbReference>
<dbReference type="SUPFAM" id="SSF46894">
    <property type="entry name" value="C-terminal effector domain of the bipartite response regulators"/>
    <property type="match status" value="1"/>
</dbReference>
<evidence type="ECO:0000313" key="5">
    <source>
        <dbReference type="EMBL" id="TDC16800.1"/>
    </source>
</evidence>
<keyword evidence="3" id="KW-0804">Transcription</keyword>
<dbReference type="GO" id="GO:0003677">
    <property type="term" value="F:DNA binding"/>
    <property type="evidence" value="ECO:0007669"/>
    <property type="project" value="UniProtKB-KW"/>
</dbReference>
<protein>
    <submittedName>
        <fullName evidence="5">LuxR family transcriptional regulator</fullName>
    </submittedName>
</protein>
<name>A0A4R4P7F8_9ACTN</name>
<organism evidence="5 6">
    <name type="scientific">Kribbella albertanoniae</name>
    <dbReference type="NCBI Taxonomy" id="1266829"/>
    <lineage>
        <taxon>Bacteria</taxon>
        <taxon>Bacillati</taxon>
        <taxon>Actinomycetota</taxon>
        <taxon>Actinomycetes</taxon>
        <taxon>Propionibacteriales</taxon>
        <taxon>Kribbellaceae</taxon>
        <taxon>Kribbella</taxon>
    </lineage>
</organism>
<evidence type="ECO:0000256" key="1">
    <source>
        <dbReference type="ARBA" id="ARBA00023015"/>
    </source>
</evidence>
<dbReference type="PROSITE" id="PS00622">
    <property type="entry name" value="HTH_LUXR_1"/>
    <property type="match status" value="1"/>
</dbReference>
<evidence type="ECO:0000256" key="2">
    <source>
        <dbReference type="ARBA" id="ARBA00023125"/>
    </source>
</evidence>
<dbReference type="AlphaFoldDB" id="A0A4R4P7F8"/>
<dbReference type="InterPro" id="IPR016032">
    <property type="entry name" value="Sig_transdc_resp-reg_C-effctor"/>
</dbReference>
<evidence type="ECO:0000259" key="4">
    <source>
        <dbReference type="PROSITE" id="PS50043"/>
    </source>
</evidence>
<dbReference type="Gene3D" id="1.10.10.10">
    <property type="entry name" value="Winged helix-like DNA-binding domain superfamily/Winged helix DNA-binding domain"/>
    <property type="match status" value="1"/>
</dbReference>
<evidence type="ECO:0000256" key="3">
    <source>
        <dbReference type="ARBA" id="ARBA00023163"/>
    </source>
</evidence>
<dbReference type="CDD" id="cd06170">
    <property type="entry name" value="LuxR_C_like"/>
    <property type="match status" value="1"/>
</dbReference>
<gene>
    <name evidence="5" type="ORF">E1261_38310</name>
</gene>
<reference evidence="5 6" key="1">
    <citation type="submission" date="2019-03" db="EMBL/GenBank/DDBJ databases">
        <title>Draft genome sequences of novel Actinobacteria.</title>
        <authorList>
            <person name="Sahin N."/>
            <person name="Ay H."/>
            <person name="Saygin H."/>
        </authorList>
    </citation>
    <scope>NUCLEOTIDE SEQUENCE [LARGE SCALE GENOMIC DNA]</scope>
    <source>
        <strain evidence="5 6">JCM 30547</strain>
    </source>
</reference>
<dbReference type="SMART" id="SM00421">
    <property type="entry name" value="HTH_LUXR"/>
    <property type="match status" value="1"/>
</dbReference>
<accession>A0A4R4P7F8</accession>
<dbReference type="OrthoDB" id="9815744at2"/>
<dbReference type="EMBL" id="SMKA01000296">
    <property type="protein sequence ID" value="TDC16800.1"/>
    <property type="molecule type" value="Genomic_DNA"/>
</dbReference>
<sequence>MNHAAHFRAYDQVVLLAAAKLPLADLFEEAQQVLRRALPRDSSCWHAMDPSTLIETRYSAEKMRAPTAEIAEIAYLHDDYNSFSSLFKAPRHAGILSEATGGDLTKSSRYVALLEPVGMTGELRTAFVVDGVPWGCVSFFRQGDFTPEERDFANVIAPLLGLSFRAAGVHARAAGPGADLWPGVLVFDRDRRVESHTPSTARWLEEFGFEGSVTADRLPYEVVSIVERVRLTGQEATARMLGESGQWIQVHAAPATAATAWDQRVAVVLQAAAVPSIAPLISAAYGLTPRERELTELVLQGNDTREIAGRLHLSPHTVQSHLKSIFAKVGVRSRRELVGRISAQGK</sequence>
<dbReference type="RefSeq" id="WP_132414653.1">
    <property type="nucleotide sequence ID" value="NZ_SMKA01000296.1"/>
</dbReference>
<dbReference type="InterPro" id="IPR000792">
    <property type="entry name" value="Tscrpt_reg_LuxR_C"/>
</dbReference>
<dbReference type="PROSITE" id="PS50043">
    <property type="entry name" value="HTH_LUXR_2"/>
    <property type="match status" value="1"/>
</dbReference>
<dbReference type="PANTHER" id="PTHR44688:SF16">
    <property type="entry name" value="DNA-BINDING TRANSCRIPTIONAL ACTIVATOR DEVR_DOSR"/>
    <property type="match status" value="1"/>
</dbReference>
<keyword evidence="6" id="KW-1185">Reference proteome</keyword>
<proteinExistence type="predicted"/>
<dbReference type="Pfam" id="PF00196">
    <property type="entry name" value="GerE"/>
    <property type="match status" value="1"/>
</dbReference>
<feature type="domain" description="HTH luxR-type" evidence="4">
    <location>
        <begin position="280"/>
        <end position="345"/>
    </location>
</feature>